<comment type="similarity">
    <text evidence="4">Belongs to the glycosyl hydrolase 20 family.</text>
</comment>
<dbReference type="InterPro" id="IPR015883">
    <property type="entry name" value="Glyco_hydro_20_cat"/>
</dbReference>
<reference evidence="21 22" key="1">
    <citation type="journal article" date="2020" name="Fungal Divers.">
        <title>Resolving the Mortierellaceae phylogeny through synthesis of multi-gene phylogenetics and phylogenomics.</title>
        <authorList>
            <person name="Vandepol N."/>
            <person name="Liber J."/>
            <person name="Desiro A."/>
            <person name="Na H."/>
            <person name="Kennedy M."/>
            <person name="Barry K."/>
            <person name="Grigoriev I.V."/>
            <person name="Miller A.N."/>
            <person name="O'Donnell K."/>
            <person name="Stajich J.E."/>
            <person name="Bonito G."/>
        </authorList>
    </citation>
    <scope>NUCLEOTIDE SEQUENCE [LARGE SCALE GENOMIC DNA]</scope>
    <source>
        <strain evidence="21 22">AD045</strain>
    </source>
</reference>
<evidence type="ECO:0000256" key="4">
    <source>
        <dbReference type="ARBA" id="ARBA00006285"/>
    </source>
</evidence>
<feature type="region of interest" description="Disordered" evidence="15">
    <location>
        <begin position="53"/>
        <end position="259"/>
    </location>
</feature>
<feature type="compositionally biased region" description="Basic and acidic residues" evidence="15">
    <location>
        <begin position="110"/>
        <end position="124"/>
    </location>
</feature>
<evidence type="ECO:0000259" key="17">
    <source>
        <dbReference type="Pfam" id="PF00728"/>
    </source>
</evidence>
<feature type="compositionally biased region" description="Basic and acidic residues" evidence="15">
    <location>
        <begin position="233"/>
        <end position="247"/>
    </location>
</feature>
<gene>
    <name evidence="21" type="primary">POL1</name>
    <name evidence="21" type="ORF">BGZ96_002991</name>
</gene>
<evidence type="ECO:0000259" key="19">
    <source>
        <dbReference type="Pfam" id="PF08996"/>
    </source>
</evidence>
<dbReference type="InterPro" id="IPR017964">
    <property type="entry name" value="DNA-dir_DNA_pol_B_CS"/>
</dbReference>
<evidence type="ECO:0000259" key="16">
    <source>
        <dbReference type="Pfam" id="PF00136"/>
    </source>
</evidence>
<dbReference type="InterPro" id="IPR015088">
    <property type="entry name" value="Znf_DNA-dir_DNA_pol_B_alpha"/>
</dbReference>
<keyword evidence="13" id="KW-0238">DNA-binding</keyword>
<evidence type="ECO:0000256" key="8">
    <source>
        <dbReference type="ARBA" id="ARBA00022723"/>
    </source>
</evidence>
<dbReference type="PROSITE" id="PS00116">
    <property type="entry name" value="DNA_POLYMERASE_B"/>
    <property type="match status" value="1"/>
</dbReference>
<dbReference type="Gene3D" id="3.20.20.80">
    <property type="entry name" value="Glycosidases"/>
    <property type="match status" value="1"/>
</dbReference>
<dbReference type="Pfam" id="PF00728">
    <property type="entry name" value="Glyco_hydro_20"/>
    <property type="match status" value="1"/>
</dbReference>
<dbReference type="Gene3D" id="6.10.10.100">
    <property type="match status" value="1"/>
</dbReference>
<dbReference type="CDD" id="cd05776">
    <property type="entry name" value="DNA_polB_alpha_exo"/>
    <property type="match status" value="1"/>
</dbReference>
<dbReference type="InterPro" id="IPR006134">
    <property type="entry name" value="DNA-dir_DNA_pol_B_multi_dom"/>
</dbReference>
<keyword evidence="9" id="KW-0863">Zinc-finger</keyword>
<dbReference type="Gene3D" id="3.90.1600.10">
    <property type="entry name" value="Palm domain of DNA polymerase"/>
    <property type="match status" value="1"/>
</dbReference>
<dbReference type="InterPro" id="IPR006133">
    <property type="entry name" value="DNA-dir_DNA_pol_B_exonuc"/>
</dbReference>
<keyword evidence="12 21" id="KW-0239">DNA-directed DNA polymerase</keyword>
<dbReference type="InterPro" id="IPR023211">
    <property type="entry name" value="DNA_pol_palm_dom_sf"/>
</dbReference>
<evidence type="ECO:0000256" key="3">
    <source>
        <dbReference type="ARBA" id="ARBA00005755"/>
    </source>
</evidence>
<evidence type="ECO:0000256" key="15">
    <source>
        <dbReference type="SAM" id="MobiDB-lite"/>
    </source>
</evidence>
<evidence type="ECO:0000256" key="2">
    <source>
        <dbReference type="ARBA" id="ARBA00004123"/>
    </source>
</evidence>
<feature type="compositionally biased region" description="Acidic residues" evidence="15">
    <location>
        <begin position="214"/>
        <end position="224"/>
    </location>
</feature>
<dbReference type="InterPro" id="IPR006172">
    <property type="entry name" value="DNA-dir_DNA_pol_B"/>
</dbReference>
<feature type="domain" description="DNA polymerase alpha catalytic subunit N-terminal" evidence="20">
    <location>
        <begin position="25"/>
        <end position="80"/>
    </location>
</feature>
<dbReference type="Gene3D" id="3.30.379.10">
    <property type="entry name" value="Chitobiase/beta-hexosaminidase domain 2-like"/>
    <property type="match status" value="1"/>
</dbReference>
<feature type="domain" description="Zinc finger DNA-directed DNA polymerase family B alpha" evidence="19">
    <location>
        <begin position="1261"/>
        <end position="1440"/>
    </location>
</feature>
<dbReference type="NCBIfam" id="TIGR00592">
    <property type="entry name" value="pol2"/>
    <property type="match status" value="1"/>
</dbReference>
<evidence type="ECO:0000256" key="6">
    <source>
        <dbReference type="ARBA" id="ARBA00022695"/>
    </source>
</evidence>
<dbReference type="PANTHER" id="PTHR45861:SF1">
    <property type="entry name" value="DNA POLYMERASE ALPHA CATALYTIC SUBUNIT"/>
    <property type="match status" value="1"/>
</dbReference>
<dbReference type="SUPFAM" id="SSF51445">
    <property type="entry name" value="(Trans)glycosidases"/>
    <property type="match status" value="1"/>
</dbReference>
<dbReference type="Proteomes" id="UP001194696">
    <property type="component" value="Unassembled WGS sequence"/>
</dbReference>
<evidence type="ECO:0000256" key="11">
    <source>
        <dbReference type="ARBA" id="ARBA00022833"/>
    </source>
</evidence>
<dbReference type="InterPro" id="IPR038256">
    <property type="entry name" value="Pol_alpha_znc_sf"/>
</dbReference>
<sequence length="2016" mass="228810">MSSRIKRRAAEKSVSSSIAQLRASRAARESGISRIHQYEVEEVEVLYDEVDDDRVSKRLRQDHDDFVEDDDGRGYTYDDEDEERQYYSDEYPEERKGSKKNGKGSAAVKDVPKPKAKENIRDAFMKAGAQPRVSKPTVSKRTKDDDDLMAGLFEEMDKGIDTTPTKPKRVEKPSNRVAAQTPTRALISKLGPLKIKDEEVDEPPRNLASRVQETEFDDFDDSYDLGDSSWAETEIKKEDKPIVKTEPEDSNPFQVDEDDYSPLTVKDINVKGSKAPMALVNDSSRKEKATVVKQPERDSRQNWMTVDNNLNQSSETKVEHDTNLDVQESNIKEEDGTLRMYWIDACEVRGVVYLFGKVHQKSTNTYVSCCVAVHNMERNLFVLPRPHRVDSQGNETNVEVDMADVYTEFDSIRQAHKITSWLSKPVERKYAFELAGIPSSAEYLKVVYKYSLPSLPADLKGETFSHVFGANTSALEHFVIKRNLMGPSWLEIKQTRMSNTKISWCKVEFNVDNEKDIMPMNESKDLPPPPLVVMSLSLRTVINPKDKANEIVSVSTSVYHEVRLDDPVENNRRNVSKQTYIRPLTTSPFPPGFDRVVERSKVKILKQPSERTLLNLLLASIFRTDPDVIVGHNFVGFDLDVLLHRMKHTKADHWSRVGRLRRTIWPKLQTGAGGMGDTTAQEKNIVSGRLMCDTYLGAKEHVRAKSYGLTNLVAMQLGVNREDIEYERVPQYFNSADDLERMLRHSDFDTYLCAELMFNLQLLPLSRQLTTLSGNLWSITLTAGRAVRNEYLLLHEFHRNKYICPDKSFYKDKEPSIINIDADDADEAAAPKKGSKRKPQYAGGLVLEPKKGFYDQYVLLLDFNSLYPSIIQEYNICFTTVKHDREKDDDTLPEYPEEGLPQGILPKLLAHLVDRRREVKKLMKSASGAKYEEYNIRQMGLKLTANSMYGCLGAAYSRFYAKQLAMLITSRGREILQNTVDLATESGLDVIYGDTDSIMINTNTTKMEDVKPIAENLKKIVNARYKLLEIEMDGMYQRMLLLKKKKYAALMVVEKNGKHETVVETKGLDMVRRDWCGLSQDVSNYVLTQILSSDNQDREQVVENIHNYLRTVGEETRKGLIPMEKFVVNKGLTKAPEDYADAKSQPHVQVALRLKRKGISVRAGDTVPYVICVHNDAPVSKGGYADRAYHPDEVMFPGSGLTIDYEYYLNQQVHPPLDRLCGPIEGTDATRLADCLGLDTSKFRSVVRSDTQDQELQTLGSQLSDAERYKDAEPLALRCRGCQSTYICSSLMMEKDGASSFGLQCPSCNTIAQPASASIQLTNAIRKYIQKYYQGWVVCDDQGCRNRTRMVSVVGRRCLVEGCPGIMHREYSDGGLYTQLSFFSHIFDANKTLEKVDFEQNEVVRVQIMENRELIRVLKVCADKYIEKNARRYVDLSQLFSFVKIAAYSERILKSNFVSPVPADPSQIAVEDRSQVDKLRLVLLTIQVEDQKEDVLGPDTDDDDPNTLFELDAATCAEFIKKPISPGFKSTLKAKTIFGALRGLETFAQMVTRNRQDGLREVAQAPIVIHDRPLFSFRGVLLDTGRNYLPMETLYRIIDAMAMNKLNAFHWHITDAPSFPLLLDDETVGEDDNDAETDYEVETTENGNHRFKSSKKRTVLPYSQLAKKGAYSEEMVYTKEDISKFVDYAMSRGVRVIPEIDMPGHAWSWSVAFPEITTCIGGFPYGATFSAEPPSGQLNPIHPKTYKVVQGIYNQVLPLFKDKYVHGGEDEVSLQCWNRTESIVAYMDKRNISRATQDGFNDLMDIFTDKQHTMLRAAGRTPIVWEEPLLLHNLSSIAKHKDTIIQLWTAESNIKAATSQGFHVITGPASHWYLDCGFGGWVGNQTRDNSWCTYAHWQRIYSFNPVRGLTPEEAKLVLGGEVLLWGEQVDETNVDAKLWPRASAAAEVLWSGNSDDSATKLWDGPAQRLNSLRNVAALNRIHEHRFRMKSENIPAEPLQPMWCVKNPGYCNKPIYT</sequence>
<dbReference type="InterPro" id="IPR045846">
    <property type="entry name" value="POLBc_alpha"/>
</dbReference>
<dbReference type="InterPro" id="IPR025705">
    <property type="entry name" value="Beta_hexosaminidase_sua/sub"/>
</dbReference>
<comment type="subcellular location">
    <subcellularLocation>
        <location evidence="2">Nucleus</location>
    </subcellularLocation>
</comment>
<dbReference type="InterPro" id="IPR017853">
    <property type="entry name" value="GH"/>
</dbReference>
<dbReference type="Pfam" id="PF00136">
    <property type="entry name" value="DNA_pol_B"/>
    <property type="match status" value="1"/>
</dbReference>
<dbReference type="InterPro" id="IPR043502">
    <property type="entry name" value="DNA/RNA_pol_sf"/>
</dbReference>
<dbReference type="Gene3D" id="3.30.70.2820">
    <property type="match status" value="1"/>
</dbReference>
<dbReference type="InterPro" id="IPR012337">
    <property type="entry name" value="RNaseH-like_sf"/>
</dbReference>
<feature type="domain" description="DNA-directed DNA polymerase family B multifunctional" evidence="16">
    <location>
        <begin position="776"/>
        <end position="1224"/>
    </location>
</feature>
<keyword evidence="6" id="KW-0548">Nucleotidyltransferase</keyword>
<evidence type="ECO:0000256" key="10">
    <source>
        <dbReference type="ARBA" id="ARBA00022801"/>
    </source>
</evidence>
<organism evidence="21 22">
    <name type="scientific">Linnemannia gamsii</name>
    <dbReference type="NCBI Taxonomy" id="64522"/>
    <lineage>
        <taxon>Eukaryota</taxon>
        <taxon>Fungi</taxon>
        <taxon>Fungi incertae sedis</taxon>
        <taxon>Mucoromycota</taxon>
        <taxon>Mortierellomycotina</taxon>
        <taxon>Mortierellomycetes</taxon>
        <taxon>Mortierellales</taxon>
        <taxon>Mortierellaceae</taxon>
        <taxon>Linnemannia</taxon>
    </lineage>
</organism>
<keyword evidence="7" id="KW-0235">DNA replication</keyword>
<feature type="domain" description="Glycoside hydrolase family 20 catalytic" evidence="17">
    <location>
        <begin position="1575"/>
        <end position="1952"/>
    </location>
</feature>
<dbReference type="SUPFAM" id="SSF55545">
    <property type="entry name" value="beta-N-acetylhexosaminidase-like domain"/>
    <property type="match status" value="1"/>
</dbReference>
<evidence type="ECO:0000256" key="9">
    <source>
        <dbReference type="ARBA" id="ARBA00022771"/>
    </source>
</evidence>
<accession>A0ABQ7K8S2</accession>
<dbReference type="EMBL" id="JAAAIM010000160">
    <property type="protein sequence ID" value="KAG0293336.1"/>
    <property type="molecule type" value="Genomic_DNA"/>
</dbReference>
<dbReference type="CDD" id="cd06562">
    <property type="entry name" value="GH20_HexA_HexB-like"/>
    <property type="match status" value="1"/>
</dbReference>
<dbReference type="SUPFAM" id="SSF56672">
    <property type="entry name" value="DNA/RNA polymerases"/>
    <property type="match status" value="1"/>
</dbReference>
<comment type="catalytic activity">
    <reaction evidence="1">
        <text>Hydrolysis of terminal non-reducing N-acetyl-D-hexosamine residues in N-acetyl-beta-D-hexosaminides.</text>
        <dbReference type="EC" id="3.2.1.52"/>
    </reaction>
</comment>
<dbReference type="InterPro" id="IPR036397">
    <property type="entry name" value="RNaseH_sf"/>
</dbReference>
<keyword evidence="5" id="KW-0808">Transferase</keyword>
<dbReference type="InterPro" id="IPR042087">
    <property type="entry name" value="DNA_pol_B_thumb"/>
</dbReference>
<dbReference type="SUPFAM" id="SSF53098">
    <property type="entry name" value="Ribonuclease H-like"/>
    <property type="match status" value="1"/>
</dbReference>
<feature type="domain" description="DNA-directed DNA polymerase family B exonuclease" evidence="18">
    <location>
        <begin position="466"/>
        <end position="711"/>
    </location>
</feature>
<evidence type="ECO:0000259" key="20">
    <source>
        <dbReference type="Pfam" id="PF12254"/>
    </source>
</evidence>
<feature type="compositionally biased region" description="Acidic residues" evidence="15">
    <location>
        <begin position="65"/>
        <end position="83"/>
    </location>
</feature>
<dbReference type="Pfam" id="PF03104">
    <property type="entry name" value="DNA_pol_B_exo1"/>
    <property type="match status" value="1"/>
</dbReference>
<keyword evidence="11" id="KW-0862">Zinc</keyword>
<evidence type="ECO:0000256" key="5">
    <source>
        <dbReference type="ARBA" id="ARBA00022679"/>
    </source>
</evidence>
<evidence type="ECO:0000256" key="1">
    <source>
        <dbReference type="ARBA" id="ARBA00001231"/>
    </source>
</evidence>
<keyword evidence="14" id="KW-0539">Nucleus</keyword>
<name>A0ABQ7K8S2_9FUNG</name>
<evidence type="ECO:0000256" key="12">
    <source>
        <dbReference type="ARBA" id="ARBA00022932"/>
    </source>
</evidence>
<dbReference type="Pfam" id="PF08996">
    <property type="entry name" value="zf-DNA_Pol"/>
    <property type="match status" value="1"/>
</dbReference>
<dbReference type="GO" id="GO:0003887">
    <property type="term" value="F:DNA-directed DNA polymerase activity"/>
    <property type="evidence" value="ECO:0007669"/>
    <property type="project" value="UniProtKB-KW"/>
</dbReference>
<dbReference type="Gene3D" id="1.10.287.690">
    <property type="entry name" value="Helix hairpin bin"/>
    <property type="match status" value="1"/>
</dbReference>
<dbReference type="Gene3D" id="3.30.420.10">
    <property type="entry name" value="Ribonuclease H-like superfamily/Ribonuclease H"/>
    <property type="match status" value="1"/>
</dbReference>
<dbReference type="InterPro" id="IPR024647">
    <property type="entry name" value="DNA_pol_a_cat_su_N"/>
</dbReference>
<evidence type="ECO:0000256" key="13">
    <source>
        <dbReference type="ARBA" id="ARBA00023125"/>
    </source>
</evidence>
<dbReference type="Gene3D" id="2.40.50.730">
    <property type="match status" value="1"/>
</dbReference>
<dbReference type="PRINTS" id="PR00738">
    <property type="entry name" value="GLHYDRLASE20"/>
</dbReference>
<feature type="compositionally biased region" description="Basic and acidic residues" evidence="15">
    <location>
        <begin position="53"/>
        <end position="64"/>
    </location>
</feature>
<dbReference type="Pfam" id="PF12254">
    <property type="entry name" value="DNA_pol_alpha_N"/>
    <property type="match status" value="1"/>
</dbReference>
<keyword evidence="8" id="KW-0479">Metal-binding</keyword>
<evidence type="ECO:0000256" key="14">
    <source>
        <dbReference type="ARBA" id="ARBA00023242"/>
    </source>
</evidence>
<evidence type="ECO:0000256" key="7">
    <source>
        <dbReference type="ARBA" id="ARBA00022705"/>
    </source>
</evidence>
<dbReference type="Gene3D" id="1.10.3200.20">
    <property type="entry name" value="DNA Polymerase alpha, zinc finger"/>
    <property type="match status" value="1"/>
</dbReference>
<comment type="similarity">
    <text evidence="3">Belongs to the DNA polymerase type-B family.</text>
</comment>
<keyword evidence="22" id="KW-1185">Reference proteome</keyword>
<evidence type="ECO:0000313" key="21">
    <source>
        <dbReference type="EMBL" id="KAG0293336.1"/>
    </source>
</evidence>
<keyword evidence="10" id="KW-0378">Hydrolase</keyword>
<dbReference type="InterPro" id="IPR029018">
    <property type="entry name" value="Hex-like_dom2"/>
</dbReference>
<evidence type="ECO:0000313" key="22">
    <source>
        <dbReference type="Proteomes" id="UP001194696"/>
    </source>
</evidence>
<dbReference type="Gene3D" id="1.10.132.60">
    <property type="entry name" value="DNA polymerase family B, C-terminal domain"/>
    <property type="match status" value="1"/>
</dbReference>
<protein>
    <submittedName>
        <fullName evidence="21">DNA-directed DNA polymerase alpha catalytic subunit pol1</fullName>
    </submittedName>
</protein>
<dbReference type="SMART" id="SM00486">
    <property type="entry name" value="POLBc"/>
    <property type="match status" value="1"/>
</dbReference>
<comment type="caution">
    <text evidence="21">The sequence shown here is derived from an EMBL/GenBank/DDBJ whole genome shotgun (WGS) entry which is preliminary data.</text>
</comment>
<evidence type="ECO:0000259" key="18">
    <source>
        <dbReference type="Pfam" id="PF03104"/>
    </source>
</evidence>
<proteinExistence type="inferred from homology"/>
<dbReference type="PANTHER" id="PTHR45861">
    <property type="entry name" value="DNA POLYMERASE ALPHA CATALYTIC SUBUNIT"/>
    <property type="match status" value="1"/>
</dbReference>
<dbReference type="CDD" id="cd05532">
    <property type="entry name" value="POLBc_alpha"/>
    <property type="match status" value="1"/>
</dbReference>